<dbReference type="RefSeq" id="WP_129522991.1">
    <property type="nucleotide sequence ID" value="NZ_SDPV01000001.1"/>
</dbReference>
<dbReference type="AlphaFoldDB" id="A0A4V1QWA8"/>
<evidence type="ECO:0000313" key="3">
    <source>
        <dbReference type="Proteomes" id="UP000293623"/>
    </source>
</evidence>
<protein>
    <submittedName>
        <fullName evidence="2">Uncharacterized protein</fullName>
    </submittedName>
</protein>
<comment type="caution">
    <text evidence="2">The sequence shown here is derived from an EMBL/GenBank/DDBJ whole genome shotgun (WGS) entry which is preliminary data.</text>
</comment>
<sequence length="179" mass="18059">MLRGIAIAAVLLGAAQSAAQSQSAAPAPAAQNVDAFRQQADQLAVRRCANLFSAIGQTATAGSTYAVQVHASRDNPDAHAVQGVAGINYDTPEIRGQAAGVVLAAPVGNACEGQMVRVAPFQEPCPRIISLLPAGSTEAARLAGVPLYNLGGNQGQALLVTSGNSCVVVTVAQMAATQE</sequence>
<feature type="chain" id="PRO_5020348014" evidence="1">
    <location>
        <begin position="20"/>
        <end position="179"/>
    </location>
</feature>
<evidence type="ECO:0000313" key="2">
    <source>
        <dbReference type="EMBL" id="RXZ65506.1"/>
    </source>
</evidence>
<feature type="signal peptide" evidence="1">
    <location>
        <begin position="1"/>
        <end position="19"/>
    </location>
</feature>
<dbReference type="Proteomes" id="UP000293623">
    <property type="component" value="Unassembled WGS sequence"/>
</dbReference>
<keyword evidence="3" id="KW-1185">Reference proteome</keyword>
<dbReference type="EMBL" id="SDPV01000001">
    <property type="protein sequence ID" value="RXZ65506.1"/>
    <property type="molecule type" value="Genomic_DNA"/>
</dbReference>
<organism evidence="2 3">
    <name type="scientific">Pelagerythrobacter rhizovicinus</name>
    <dbReference type="NCBI Taxonomy" id="2268576"/>
    <lineage>
        <taxon>Bacteria</taxon>
        <taxon>Pseudomonadati</taxon>
        <taxon>Pseudomonadota</taxon>
        <taxon>Alphaproteobacteria</taxon>
        <taxon>Sphingomonadales</taxon>
        <taxon>Erythrobacteraceae</taxon>
        <taxon>Pelagerythrobacter</taxon>
    </lineage>
</organism>
<evidence type="ECO:0000256" key="1">
    <source>
        <dbReference type="SAM" id="SignalP"/>
    </source>
</evidence>
<keyword evidence="1" id="KW-0732">Signal</keyword>
<proteinExistence type="predicted"/>
<reference evidence="2 3" key="1">
    <citation type="submission" date="2019-01" db="EMBL/GenBank/DDBJ databases">
        <title>Altererythrobacter rhizovicinus sp. nov., isolated from the rhizosphere soil of Haloxylon ammodendron.</title>
        <authorList>
            <person name="Li H.-P."/>
            <person name="Gou J.-Y."/>
            <person name="Yao D."/>
            <person name="Han Q.-Q."/>
            <person name="Shao K.-Z."/>
            <person name="Zhao Q."/>
            <person name="Zhang J.-L."/>
        </authorList>
    </citation>
    <scope>NUCLEOTIDE SEQUENCE [LARGE SCALE GENOMIC DNA]</scope>
    <source>
        <strain evidence="2 3">AY-3R</strain>
    </source>
</reference>
<name>A0A4V1QWA8_9SPHN</name>
<accession>A0A4V1QWA8</accession>
<dbReference type="OrthoDB" id="7573289at2"/>
<gene>
    <name evidence="2" type="ORF">ETX26_01755</name>
</gene>